<dbReference type="InterPro" id="IPR001172">
    <property type="entry name" value="FliN_T3SS_HrcQb"/>
</dbReference>
<dbReference type="Proteomes" id="UP000237819">
    <property type="component" value="Unassembled WGS sequence"/>
</dbReference>
<proteinExistence type="inferred from homology"/>
<accession>A0A2S8GSW5</accession>
<comment type="subcellular location">
    <subcellularLocation>
        <location evidence="1">Cell membrane</location>
        <topology evidence="1">Peripheral membrane protein</topology>
        <orientation evidence="1">Cytoplasmic side</orientation>
    </subcellularLocation>
</comment>
<dbReference type="GO" id="GO:0005886">
    <property type="term" value="C:plasma membrane"/>
    <property type="evidence" value="ECO:0007669"/>
    <property type="project" value="UniProtKB-SubCell"/>
</dbReference>
<dbReference type="Pfam" id="PF01052">
    <property type="entry name" value="FliMN_C"/>
    <property type="match status" value="1"/>
</dbReference>
<evidence type="ECO:0000313" key="12">
    <source>
        <dbReference type="Proteomes" id="UP000239388"/>
    </source>
</evidence>
<keyword evidence="10" id="KW-0282">Flagellum</keyword>
<reference evidence="11 12" key="1">
    <citation type="submission" date="2018-02" db="EMBL/GenBank/DDBJ databases">
        <title>Comparative genomes isolates from brazilian mangrove.</title>
        <authorList>
            <person name="Araujo J.E."/>
            <person name="Taketani R.G."/>
            <person name="Silva M.C.P."/>
            <person name="Loureco M.V."/>
            <person name="Andreote F.D."/>
        </authorList>
    </citation>
    <scope>NUCLEOTIDE SEQUENCE [LARGE SCALE GENOMIC DNA]</scope>
    <source>
        <strain evidence="9 12">NAP PRIS-MGV</strain>
        <strain evidence="10 11">Nap-Phe MGV</strain>
    </source>
</reference>
<feature type="domain" description="Flagellar motor switch protein FliN-like C-terminal" evidence="8">
    <location>
        <begin position="52"/>
        <end position="122"/>
    </location>
</feature>
<evidence type="ECO:0000259" key="8">
    <source>
        <dbReference type="Pfam" id="PF01052"/>
    </source>
</evidence>
<dbReference type="GO" id="GO:0009425">
    <property type="term" value="C:bacterial-type flagellum basal body"/>
    <property type="evidence" value="ECO:0007669"/>
    <property type="project" value="InterPro"/>
</dbReference>
<evidence type="ECO:0000313" key="10">
    <source>
        <dbReference type="EMBL" id="PQO47510.1"/>
    </source>
</evidence>
<dbReference type="OrthoDB" id="9773459at2"/>
<dbReference type="GO" id="GO:0071973">
    <property type="term" value="P:bacterial-type flagellum-dependent cell motility"/>
    <property type="evidence" value="ECO:0007669"/>
    <property type="project" value="InterPro"/>
</dbReference>
<dbReference type="SUPFAM" id="SSF101801">
    <property type="entry name" value="Surface presentation of antigens (SPOA)"/>
    <property type="match status" value="1"/>
</dbReference>
<dbReference type="EMBL" id="PUIB01000032">
    <property type="protein sequence ID" value="PQO26335.1"/>
    <property type="molecule type" value="Genomic_DNA"/>
</dbReference>
<comment type="caution">
    <text evidence="10">The sequence shown here is derived from an EMBL/GenBank/DDBJ whole genome shotgun (WGS) entry which is preliminary data.</text>
</comment>
<dbReference type="PANTHER" id="PTHR43484">
    <property type="match status" value="1"/>
</dbReference>
<evidence type="ECO:0000256" key="2">
    <source>
        <dbReference type="ARBA" id="ARBA00009226"/>
    </source>
</evidence>
<dbReference type="EMBL" id="PUHZ01000005">
    <property type="protein sequence ID" value="PQO47510.1"/>
    <property type="molecule type" value="Genomic_DNA"/>
</dbReference>
<dbReference type="GO" id="GO:0003774">
    <property type="term" value="F:cytoskeletal motor activity"/>
    <property type="evidence" value="ECO:0007669"/>
    <property type="project" value="InterPro"/>
</dbReference>
<evidence type="ECO:0000256" key="1">
    <source>
        <dbReference type="ARBA" id="ARBA00004413"/>
    </source>
</evidence>
<organism evidence="10 11">
    <name type="scientific">Blastopirellula marina</name>
    <dbReference type="NCBI Taxonomy" id="124"/>
    <lineage>
        <taxon>Bacteria</taxon>
        <taxon>Pseudomonadati</taxon>
        <taxon>Planctomycetota</taxon>
        <taxon>Planctomycetia</taxon>
        <taxon>Pirellulales</taxon>
        <taxon>Pirellulaceae</taxon>
        <taxon>Blastopirellula</taxon>
    </lineage>
</organism>
<dbReference type="Gene3D" id="2.30.330.10">
    <property type="entry name" value="SpoA-like"/>
    <property type="match status" value="1"/>
</dbReference>
<protein>
    <recommendedName>
        <fullName evidence="3">Flagellar motor switch protein FliN</fullName>
    </recommendedName>
</protein>
<dbReference type="GO" id="GO:0006935">
    <property type="term" value="P:chemotaxis"/>
    <property type="evidence" value="ECO:0007669"/>
    <property type="project" value="UniProtKB-KW"/>
</dbReference>
<dbReference type="PANTHER" id="PTHR43484:SF1">
    <property type="entry name" value="FLAGELLAR MOTOR SWITCH PROTEIN FLIN"/>
    <property type="match status" value="1"/>
</dbReference>
<evidence type="ECO:0000256" key="3">
    <source>
        <dbReference type="ARBA" id="ARBA00021897"/>
    </source>
</evidence>
<keyword evidence="5" id="KW-0145">Chemotaxis</keyword>
<dbReference type="NCBIfam" id="TIGR02480">
    <property type="entry name" value="fliN"/>
    <property type="match status" value="1"/>
</dbReference>
<dbReference type="InterPro" id="IPR001543">
    <property type="entry name" value="FliN-like_C"/>
</dbReference>
<sequence length="128" mass="13935">MDPNDIEFLLNQAQAALASLESPTEMAPDASLFQLRDFGGAPASTNKTTIDLVRDVELDVKIELGRTHMHLEEVLKMNKGSVVALDKLAGDPVDIYVNGRMIARGEVLVLNDNFCVRIAELIVGDGIE</sequence>
<keyword evidence="10" id="KW-0966">Cell projection</keyword>
<dbReference type="InterPro" id="IPR051469">
    <property type="entry name" value="FliN/MopA/SpaO"/>
</dbReference>
<evidence type="ECO:0000313" key="9">
    <source>
        <dbReference type="EMBL" id="PQO26335.1"/>
    </source>
</evidence>
<dbReference type="InterPro" id="IPR012826">
    <property type="entry name" value="FliN"/>
</dbReference>
<evidence type="ECO:0000256" key="5">
    <source>
        <dbReference type="ARBA" id="ARBA00022500"/>
    </source>
</evidence>
<keyword evidence="10" id="KW-0969">Cilium</keyword>
<keyword evidence="4" id="KW-1003">Cell membrane</keyword>
<dbReference type="AlphaFoldDB" id="A0A2S8GSW5"/>
<keyword evidence="7" id="KW-0472">Membrane</keyword>
<comment type="similarity">
    <text evidence="2">Belongs to the FliN/MopA/SpaO family.</text>
</comment>
<evidence type="ECO:0000256" key="6">
    <source>
        <dbReference type="ARBA" id="ARBA00022779"/>
    </source>
</evidence>
<dbReference type="Proteomes" id="UP000239388">
    <property type="component" value="Unassembled WGS sequence"/>
</dbReference>
<dbReference type="PRINTS" id="PR00956">
    <property type="entry name" value="FLGMOTORFLIN"/>
</dbReference>
<evidence type="ECO:0000256" key="4">
    <source>
        <dbReference type="ARBA" id="ARBA00022475"/>
    </source>
</evidence>
<evidence type="ECO:0000256" key="7">
    <source>
        <dbReference type="ARBA" id="ARBA00023136"/>
    </source>
</evidence>
<gene>
    <name evidence="10" type="primary">fliN</name>
    <name evidence="10" type="ORF">C5Y93_03590</name>
    <name evidence="9" type="ORF">C5Y98_30900</name>
</gene>
<evidence type="ECO:0000313" key="11">
    <source>
        <dbReference type="Proteomes" id="UP000237819"/>
    </source>
</evidence>
<dbReference type="InterPro" id="IPR036429">
    <property type="entry name" value="SpoA-like_sf"/>
</dbReference>
<name>A0A2S8GSW5_9BACT</name>
<keyword evidence="6" id="KW-0283">Flagellar rotation</keyword>